<evidence type="ECO:0000259" key="6">
    <source>
        <dbReference type="PROSITE" id="PS50009"/>
    </source>
</evidence>
<dbReference type="Pfam" id="PF00017">
    <property type="entry name" value="SH2"/>
    <property type="match status" value="1"/>
</dbReference>
<proteinExistence type="predicted"/>
<evidence type="ECO:0000313" key="7">
    <source>
        <dbReference type="EMBL" id="KAG7490224.1"/>
    </source>
</evidence>
<protein>
    <submittedName>
        <fullName evidence="7">SH2 domain-containing protein 3C-like isoform X1</fullName>
    </submittedName>
</protein>
<organism evidence="7 8">
    <name type="scientific">Solea senegalensis</name>
    <name type="common">Senegalese sole</name>
    <dbReference type="NCBI Taxonomy" id="28829"/>
    <lineage>
        <taxon>Eukaryota</taxon>
        <taxon>Metazoa</taxon>
        <taxon>Chordata</taxon>
        <taxon>Craniata</taxon>
        <taxon>Vertebrata</taxon>
        <taxon>Euteleostomi</taxon>
        <taxon>Actinopterygii</taxon>
        <taxon>Neopterygii</taxon>
        <taxon>Teleostei</taxon>
        <taxon>Neoteleostei</taxon>
        <taxon>Acanthomorphata</taxon>
        <taxon>Carangaria</taxon>
        <taxon>Pleuronectiformes</taxon>
        <taxon>Pleuronectoidei</taxon>
        <taxon>Soleidae</taxon>
        <taxon>Solea</taxon>
    </lineage>
</organism>
<evidence type="ECO:0000259" key="5">
    <source>
        <dbReference type="PROSITE" id="PS50001"/>
    </source>
</evidence>
<dbReference type="Pfam" id="PF00617">
    <property type="entry name" value="RasGEF"/>
    <property type="match status" value="1"/>
</dbReference>
<feature type="compositionally biased region" description="Basic and acidic residues" evidence="4">
    <location>
        <begin position="31"/>
        <end position="41"/>
    </location>
</feature>
<evidence type="ECO:0000256" key="1">
    <source>
        <dbReference type="ARBA" id="ARBA00022999"/>
    </source>
</evidence>
<feature type="region of interest" description="Disordered" evidence="4">
    <location>
        <begin position="415"/>
        <end position="474"/>
    </location>
</feature>
<evidence type="ECO:0000313" key="8">
    <source>
        <dbReference type="Proteomes" id="UP000693946"/>
    </source>
</evidence>
<dbReference type="GO" id="GO:0005085">
    <property type="term" value="F:guanyl-nucleotide exchange factor activity"/>
    <property type="evidence" value="ECO:0007669"/>
    <property type="project" value="UniProtKB-KW"/>
</dbReference>
<dbReference type="GO" id="GO:0001784">
    <property type="term" value="F:phosphotyrosine residue binding"/>
    <property type="evidence" value="ECO:0007669"/>
    <property type="project" value="InterPro"/>
</dbReference>
<feature type="domain" description="Ras-GEF" evidence="6">
    <location>
        <begin position="611"/>
        <end position="879"/>
    </location>
</feature>
<reference evidence="7 8" key="1">
    <citation type="journal article" date="2021" name="Sci. Rep.">
        <title>Chromosome anchoring in Senegalese sole (Solea senegalensis) reveals sex-associated markers and genome rearrangements in flatfish.</title>
        <authorList>
            <person name="Guerrero-Cozar I."/>
            <person name="Gomez-Garrido J."/>
            <person name="Berbel C."/>
            <person name="Martinez-Blanch J.F."/>
            <person name="Alioto T."/>
            <person name="Claros M.G."/>
            <person name="Gagnaire P.A."/>
            <person name="Manchado M."/>
        </authorList>
    </citation>
    <scope>NUCLEOTIDE SEQUENCE [LARGE SCALE GENOMIC DNA]</scope>
    <source>
        <strain evidence="7">Sse05_10M</strain>
    </source>
</reference>
<dbReference type="PANTHER" id="PTHR14247:SF6">
    <property type="entry name" value="SH2 DOMAIN-CONTAINING PROTEIN 3C"/>
    <property type="match status" value="1"/>
</dbReference>
<gene>
    <name evidence="7" type="ORF">JOB18_030562</name>
</gene>
<feature type="compositionally biased region" description="Basic residues" evidence="4">
    <location>
        <begin position="88"/>
        <end position="98"/>
    </location>
</feature>
<keyword evidence="2" id="KW-0344">Guanine-nucleotide releasing factor</keyword>
<dbReference type="GO" id="GO:0007264">
    <property type="term" value="P:small GTPase-mediated signal transduction"/>
    <property type="evidence" value="ECO:0007669"/>
    <property type="project" value="InterPro"/>
</dbReference>
<keyword evidence="1 3" id="KW-0727">SH2 domain</keyword>
<dbReference type="InterPro" id="IPR001895">
    <property type="entry name" value="RASGEF_cat_dom"/>
</dbReference>
<feature type="compositionally biased region" description="Basic and acidic residues" evidence="4">
    <location>
        <begin position="163"/>
        <end position="172"/>
    </location>
</feature>
<feature type="compositionally biased region" description="Polar residues" evidence="4">
    <location>
        <begin position="415"/>
        <end position="427"/>
    </location>
</feature>
<dbReference type="AlphaFoldDB" id="A0AAV6QJE8"/>
<dbReference type="FunFam" id="1.10.840.10:FF:000007">
    <property type="entry name" value="SH2 domain containing 3C (Predicted)"/>
    <property type="match status" value="1"/>
</dbReference>
<dbReference type="CDD" id="cd10337">
    <property type="entry name" value="SH2_BCAR3"/>
    <property type="match status" value="1"/>
</dbReference>
<feature type="domain" description="SH2" evidence="5">
    <location>
        <begin position="298"/>
        <end position="397"/>
    </location>
</feature>
<feature type="region of interest" description="Disordered" evidence="4">
    <location>
        <begin position="232"/>
        <end position="259"/>
    </location>
</feature>
<dbReference type="SMART" id="SM00252">
    <property type="entry name" value="SH2"/>
    <property type="match status" value="1"/>
</dbReference>
<dbReference type="InterPro" id="IPR044102">
    <property type="entry name" value="SH2_SHEP1/BCAR3/NSP1"/>
</dbReference>
<accession>A0AAV6QJE8</accession>
<feature type="compositionally biased region" description="Polar residues" evidence="4">
    <location>
        <begin position="136"/>
        <end position="146"/>
    </location>
</feature>
<sequence>MDKRRLNLKWFGSLTNLSVRRSPSKTSTKTAQEHDGSRDGRSQGGATSAAVVDQSVDDMEPRLHRPSYACSSDMYTHVGTVPRSEKKSCRRLKEKKKSRKEEGEGVKDGQSQWKAMERVQDSPLLSALSSLSLTTVDQHQSMSAPVTPTPRRASPLNSSPESRSGHSSRDHAPSISRHALEIGRCVKNPANMAAHSPNMVPQDVYVSMDPITNETHNHLDDKDDKDERRRLLTSKQETKNPPRDAEDVDRAHDLTGRGGEYVKFSKGKLRLEPPSEEQRKQLEEELKLSGTNLRSHAWYHGHIPWEVSESLLVNQGDFLIRDSQSSQGDFVLTCHWEQSMRHFLIRTTAVQSSETFTRIQYSLEGEAFDTLPALVHFYVGRKTPVSRCSGVHIQQPVNRMLPLRDLETAFGTAASPQSCQRGLSNDCTGGGEKVEQRLRPWSPSSLHHRETDKNQVQDEQTQLAPEESIPSSLNSINTSQSIRLCRSQTGSAVGSTAGSTAPFPSLSRCPHIVQPTCSSNSTLPMFLPHLNQTPTSDPEGSCYTELYLGPQTYVERLRDEKGSGNVHFSPVVEAVSSFGPSRYKSQLIPKENKPLEVGILRRVKDLLAEIDPRAAAKHITKADCMVARILEVTPEVQRMMGVSSGMELLTLPHGHQLRQDLLERFHTMAIMLAVDVLGCTGTNEERAGLLHKIIQIAAELKNTMGNMFGFAAVMRALQLPQVSRLEQTWVALRQRHTEGAVLYEKTLRPFMKSLNDGRESCPLSNVTFPHVLPLLSLLEKTVAVGDGTEHWEVAEASMDAVMFHLGAARTIAQLGGIYRSNAENKLQGFQEQAEVQEIFLTDFQLRLLWGSRGATENQALRYAKFDQVLTALSNKLEAPVRPH</sequence>
<name>A0AAV6QJE8_SOLSE</name>
<evidence type="ECO:0000256" key="4">
    <source>
        <dbReference type="SAM" id="MobiDB-lite"/>
    </source>
</evidence>
<evidence type="ECO:0000256" key="2">
    <source>
        <dbReference type="PROSITE-ProRule" id="PRU00168"/>
    </source>
</evidence>
<dbReference type="PROSITE" id="PS50009">
    <property type="entry name" value="RASGEF_CAT"/>
    <property type="match status" value="1"/>
</dbReference>
<dbReference type="PANTHER" id="PTHR14247">
    <property type="entry name" value="BREAST CANCER ANTI-ESTROGEN RESISTANCE PROTEIN 3 HOMOLOG-LIKE PROTEIN"/>
    <property type="match status" value="1"/>
</dbReference>
<comment type="caution">
    <text evidence="7">The sequence shown here is derived from an EMBL/GenBank/DDBJ whole genome shotgun (WGS) entry which is preliminary data.</text>
</comment>
<feature type="compositionally biased region" description="Basic and acidic residues" evidence="4">
    <location>
        <begin position="232"/>
        <end position="255"/>
    </location>
</feature>
<dbReference type="InterPro" id="IPR000980">
    <property type="entry name" value="SH2"/>
</dbReference>
<dbReference type="Proteomes" id="UP000693946">
    <property type="component" value="Linkage Group LG5"/>
</dbReference>
<feature type="region of interest" description="Disordered" evidence="4">
    <location>
        <begin position="16"/>
        <end position="113"/>
    </location>
</feature>
<dbReference type="PROSITE" id="PS50001">
    <property type="entry name" value="SH2"/>
    <property type="match status" value="1"/>
</dbReference>
<dbReference type="InterPro" id="IPR051853">
    <property type="entry name" value="SH2-Ras-GEF_adapter"/>
</dbReference>
<evidence type="ECO:0000256" key="3">
    <source>
        <dbReference type="PROSITE-ProRule" id="PRU00191"/>
    </source>
</evidence>
<feature type="compositionally biased region" description="Basic and acidic residues" evidence="4">
    <location>
        <begin position="447"/>
        <end position="456"/>
    </location>
</feature>
<dbReference type="EMBL" id="JAGKHQ010000017">
    <property type="protein sequence ID" value="KAG7490224.1"/>
    <property type="molecule type" value="Genomic_DNA"/>
</dbReference>
<feature type="region of interest" description="Disordered" evidence="4">
    <location>
        <begin position="136"/>
        <end position="174"/>
    </location>
</feature>
<keyword evidence="8" id="KW-1185">Reference proteome</keyword>
<feature type="compositionally biased region" description="Polar residues" evidence="4">
    <location>
        <begin position="16"/>
        <end position="30"/>
    </location>
</feature>
<dbReference type="SMART" id="SM00147">
    <property type="entry name" value="RasGEF"/>
    <property type="match status" value="1"/>
</dbReference>
<dbReference type="FunFam" id="3.30.505.10:FF:000013">
    <property type="entry name" value="SH2 domain-containing protein 3C isoform X1"/>
    <property type="match status" value="1"/>
</dbReference>
<feature type="compositionally biased region" description="Polar residues" evidence="4">
    <location>
        <begin position="457"/>
        <end position="474"/>
    </location>
</feature>